<gene>
    <name evidence="2" type="ORF">GCM10023323_06980</name>
</gene>
<evidence type="ECO:0000313" key="2">
    <source>
        <dbReference type="EMBL" id="GAA5204356.1"/>
    </source>
</evidence>
<protein>
    <submittedName>
        <fullName evidence="2">Uncharacterized protein</fullName>
    </submittedName>
</protein>
<accession>A0ABP9SZ66</accession>
<sequence length="60" mass="6570">MSARATTRPASTSVRRTFGEASQSGLDMRNLGAADSGEDMQPFLFRRTRPLPLDTRAGRT</sequence>
<evidence type="ECO:0000313" key="3">
    <source>
        <dbReference type="Proteomes" id="UP001499878"/>
    </source>
</evidence>
<comment type="caution">
    <text evidence="2">The sequence shown here is derived from an EMBL/GenBank/DDBJ whole genome shotgun (WGS) entry which is preliminary data.</text>
</comment>
<feature type="region of interest" description="Disordered" evidence="1">
    <location>
        <begin position="1"/>
        <end position="60"/>
    </location>
</feature>
<dbReference type="Proteomes" id="UP001499878">
    <property type="component" value="Unassembled WGS sequence"/>
</dbReference>
<reference evidence="3" key="1">
    <citation type="journal article" date="2019" name="Int. J. Syst. Evol. Microbiol.">
        <title>The Global Catalogue of Microorganisms (GCM) 10K type strain sequencing project: providing services to taxonomists for standard genome sequencing and annotation.</title>
        <authorList>
            <consortium name="The Broad Institute Genomics Platform"/>
            <consortium name="The Broad Institute Genome Sequencing Center for Infectious Disease"/>
            <person name="Wu L."/>
            <person name="Ma J."/>
        </authorList>
    </citation>
    <scope>NUCLEOTIDE SEQUENCE [LARGE SCALE GENOMIC DNA]</scope>
    <source>
        <strain evidence="3">JCM 18306</strain>
    </source>
</reference>
<name>A0ABP9SZ66_9ACTN</name>
<dbReference type="EMBL" id="BAABJR010000002">
    <property type="protein sequence ID" value="GAA5204356.1"/>
    <property type="molecule type" value="Genomic_DNA"/>
</dbReference>
<proteinExistence type="predicted"/>
<evidence type="ECO:0000256" key="1">
    <source>
        <dbReference type="SAM" id="MobiDB-lite"/>
    </source>
</evidence>
<keyword evidence="3" id="KW-1185">Reference proteome</keyword>
<feature type="compositionally biased region" description="Polar residues" evidence="1">
    <location>
        <begin position="1"/>
        <end position="25"/>
    </location>
</feature>
<organism evidence="2 3">
    <name type="scientific">Streptomyces thinghirensis</name>
    <dbReference type="NCBI Taxonomy" id="551547"/>
    <lineage>
        <taxon>Bacteria</taxon>
        <taxon>Bacillati</taxon>
        <taxon>Actinomycetota</taxon>
        <taxon>Actinomycetes</taxon>
        <taxon>Kitasatosporales</taxon>
        <taxon>Streptomycetaceae</taxon>
        <taxon>Streptomyces</taxon>
    </lineage>
</organism>